<evidence type="ECO:0000313" key="6">
    <source>
        <dbReference type="Proteomes" id="UP000178129"/>
    </source>
</evidence>
<name>A0A1E1L9T4_9HELO</name>
<evidence type="ECO:0000256" key="2">
    <source>
        <dbReference type="ARBA" id="ARBA00022801"/>
    </source>
</evidence>
<accession>A0A1E1L9T4</accession>
<dbReference type="GO" id="GO:0005524">
    <property type="term" value="F:ATP binding"/>
    <property type="evidence" value="ECO:0007669"/>
    <property type="project" value="UniProtKB-KW"/>
</dbReference>
<dbReference type="Pfam" id="PF00364">
    <property type="entry name" value="Biotin_lipoyl"/>
    <property type="match status" value="1"/>
</dbReference>
<evidence type="ECO:0000256" key="1">
    <source>
        <dbReference type="ARBA" id="ARBA00022741"/>
    </source>
</evidence>
<dbReference type="SUPFAM" id="SSF51230">
    <property type="entry name" value="Single hybrid motif"/>
    <property type="match status" value="1"/>
</dbReference>
<dbReference type="GO" id="GO:0016787">
    <property type="term" value="F:hydrolase activity"/>
    <property type="evidence" value="ECO:0007669"/>
    <property type="project" value="UniProtKB-KW"/>
</dbReference>
<dbReference type="InterPro" id="IPR003833">
    <property type="entry name" value="CT_C_D"/>
</dbReference>
<dbReference type="Proteomes" id="UP000178129">
    <property type="component" value="Unassembled WGS sequence"/>
</dbReference>
<feature type="domain" description="Lipoyl-binding" evidence="4">
    <location>
        <begin position="332"/>
        <end position="414"/>
    </location>
</feature>
<reference evidence="6" key="1">
    <citation type="submission" date="2016-03" db="EMBL/GenBank/DDBJ databases">
        <authorList>
            <person name="Ploux O."/>
        </authorList>
    </citation>
    <scope>NUCLEOTIDE SEQUENCE [LARGE SCALE GENOMIC DNA]</scope>
    <source>
        <strain evidence="6">UK7</strain>
    </source>
</reference>
<dbReference type="Gene3D" id="2.40.50.100">
    <property type="match status" value="1"/>
</dbReference>
<dbReference type="PROSITE" id="PS50968">
    <property type="entry name" value="BIOTINYL_LIPOYL"/>
    <property type="match status" value="1"/>
</dbReference>
<dbReference type="InterPro" id="IPR029000">
    <property type="entry name" value="Cyclophilin-like_dom_sf"/>
</dbReference>
<dbReference type="InterPro" id="IPR000089">
    <property type="entry name" value="Biotin_lipoyl"/>
</dbReference>
<evidence type="ECO:0000313" key="5">
    <source>
        <dbReference type="EMBL" id="CZT07242.1"/>
    </source>
</evidence>
<sequence>MVLGADLQKFIDTLTDMTERILEPKVIDPIIGRIEHFGRKIICRQAGDSALLLEFGEDTFNLRTSFHIQSLITQHTLAPNPSIIELSPGVRSLHVSYTPSISQAEILSLLKTLELTLGQNLPKTVSSRTLRLPIVFEHSSTLAAVSRYSRTIGSTAPYLPNNIDFLQRINGLPSRSYITSQGSLGNFPRPRHRLFGTKYSPPRSFTPEGTVGVGGMYLCVYGMDSPGGYQLLGRTVPIWKMWNGERPWLFEVFDRISWYEVEEDVLDRAREMGEGGGLVRIEEGVLDLAEYEHWLEGVKEDGEVINGRRQRAIEEMGVLEELGRGDEANSAILESGDGDGGELVGEIVKSEVAGRCWRCEVKEGDVVEMGKELICIEAMKMEIRICAPITGTIAKLFLKVGDVLDVGSRIAVMSPS</sequence>
<dbReference type="Pfam" id="PF02682">
    <property type="entry name" value="CT_C_D"/>
    <property type="match status" value="2"/>
</dbReference>
<organism evidence="5 6">
    <name type="scientific">Rhynchosporium graminicola</name>
    <dbReference type="NCBI Taxonomy" id="2792576"/>
    <lineage>
        <taxon>Eukaryota</taxon>
        <taxon>Fungi</taxon>
        <taxon>Dikarya</taxon>
        <taxon>Ascomycota</taxon>
        <taxon>Pezizomycotina</taxon>
        <taxon>Leotiomycetes</taxon>
        <taxon>Helotiales</taxon>
        <taxon>Ploettnerulaceae</taxon>
        <taxon>Rhynchosporium</taxon>
    </lineage>
</organism>
<evidence type="ECO:0000256" key="3">
    <source>
        <dbReference type="ARBA" id="ARBA00022840"/>
    </source>
</evidence>
<keyword evidence="6" id="KW-1185">Reference proteome</keyword>
<dbReference type="Gene3D" id="3.30.1360.40">
    <property type="match status" value="1"/>
</dbReference>
<dbReference type="SUPFAM" id="SSF160467">
    <property type="entry name" value="PH0987 N-terminal domain-like"/>
    <property type="match status" value="1"/>
</dbReference>
<proteinExistence type="predicted"/>
<keyword evidence="3" id="KW-0067">ATP-binding</keyword>
<dbReference type="PANTHER" id="PTHR34698:SF2">
    <property type="entry name" value="5-OXOPROLINASE SUBUNIT B"/>
    <property type="match status" value="1"/>
</dbReference>
<dbReference type="InterPro" id="IPR010016">
    <property type="entry name" value="PxpB"/>
</dbReference>
<comment type="caution">
    <text evidence="5">The sequence shown here is derived from an EMBL/GenBank/DDBJ whole genome shotgun (WGS) entry which is preliminary data.</text>
</comment>
<dbReference type="CDD" id="cd06850">
    <property type="entry name" value="biotinyl_domain"/>
    <property type="match status" value="1"/>
</dbReference>
<protein>
    <recommendedName>
        <fullName evidence="4">Lipoyl-binding domain-containing protein</fullName>
    </recommendedName>
</protein>
<dbReference type="AlphaFoldDB" id="A0A1E1L9T4"/>
<gene>
    <name evidence="5" type="ORF">RCO7_07258</name>
</gene>
<keyword evidence="2" id="KW-0378">Hydrolase</keyword>
<evidence type="ECO:0000259" key="4">
    <source>
        <dbReference type="PROSITE" id="PS50968"/>
    </source>
</evidence>
<dbReference type="InterPro" id="IPR011053">
    <property type="entry name" value="Single_hybrid_motif"/>
</dbReference>
<keyword evidence="1" id="KW-0547">Nucleotide-binding</keyword>
<dbReference type="EMBL" id="FJUW01000042">
    <property type="protein sequence ID" value="CZT07242.1"/>
    <property type="molecule type" value="Genomic_DNA"/>
</dbReference>
<dbReference type="SMART" id="SM00796">
    <property type="entry name" value="AHS1"/>
    <property type="match status" value="1"/>
</dbReference>
<dbReference type="STRING" id="914237.A0A1E1L9T4"/>
<dbReference type="InParanoid" id="A0A1E1L9T4"/>
<dbReference type="SUPFAM" id="SSF50891">
    <property type="entry name" value="Cyclophilin-like"/>
    <property type="match status" value="1"/>
</dbReference>
<dbReference type="PANTHER" id="PTHR34698">
    <property type="entry name" value="5-OXOPROLINASE SUBUNIT B"/>
    <property type="match status" value="1"/>
</dbReference>
<dbReference type="Gene3D" id="2.40.100.10">
    <property type="entry name" value="Cyclophilin-like"/>
    <property type="match status" value="1"/>
</dbReference>